<dbReference type="SUPFAM" id="SSF52058">
    <property type="entry name" value="L domain-like"/>
    <property type="match status" value="1"/>
</dbReference>
<feature type="domain" description="Calponin-homology (CH)" evidence="4">
    <location>
        <begin position="568"/>
        <end position="682"/>
    </location>
</feature>
<dbReference type="Proteomes" id="UP000472277">
    <property type="component" value="Chromosome 26"/>
</dbReference>
<feature type="compositionally biased region" description="Basic and acidic residues" evidence="3">
    <location>
        <begin position="324"/>
        <end position="337"/>
    </location>
</feature>
<evidence type="ECO:0000256" key="2">
    <source>
        <dbReference type="ARBA" id="ARBA00022737"/>
    </source>
</evidence>
<evidence type="ECO:0000313" key="6">
    <source>
        <dbReference type="Proteomes" id="UP000472277"/>
    </source>
</evidence>
<organism evidence="5 6">
    <name type="scientific">Salmo trutta</name>
    <name type="common">Brown trout</name>
    <dbReference type="NCBI Taxonomy" id="8032"/>
    <lineage>
        <taxon>Eukaryota</taxon>
        <taxon>Metazoa</taxon>
        <taxon>Chordata</taxon>
        <taxon>Craniata</taxon>
        <taxon>Vertebrata</taxon>
        <taxon>Euteleostomi</taxon>
        <taxon>Actinopterygii</taxon>
        <taxon>Neopterygii</taxon>
        <taxon>Teleostei</taxon>
        <taxon>Protacanthopterygii</taxon>
        <taxon>Salmoniformes</taxon>
        <taxon>Salmonidae</taxon>
        <taxon>Salmoninae</taxon>
        <taxon>Salmo</taxon>
    </lineage>
</organism>
<dbReference type="FunFam" id="3.80.10.10:FF:000007">
    <property type="entry name" value="Leucine-rich repeat and calponin homology domain-containing protein 1 isoform 3"/>
    <property type="match status" value="1"/>
</dbReference>
<dbReference type="InterPro" id="IPR001611">
    <property type="entry name" value="Leu-rich_rpt"/>
</dbReference>
<keyword evidence="6" id="KW-1185">Reference proteome</keyword>
<dbReference type="InterPro" id="IPR003591">
    <property type="entry name" value="Leu-rich_rpt_typical-subtyp"/>
</dbReference>
<feature type="region of interest" description="Disordered" evidence="3">
    <location>
        <begin position="391"/>
        <end position="438"/>
    </location>
</feature>
<dbReference type="InterPro" id="IPR032675">
    <property type="entry name" value="LRR_dom_sf"/>
</dbReference>
<dbReference type="FunFam" id="1.10.418.10:FF:000021">
    <property type="entry name" value="Leucine-rich repeat and calponin homology domain-containing protein 1 isoform 3"/>
    <property type="match status" value="1"/>
</dbReference>
<feature type="region of interest" description="Disordered" evidence="3">
    <location>
        <begin position="324"/>
        <end position="354"/>
    </location>
</feature>
<feature type="region of interest" description="Disordered" evidence="3">
    <location>
        <begin position="542"/>
        <end position="568"/>
    </location>
</feature>
<dbReference type="Gene3D" id="1.10.418.10">
    <property type="entry name" value="Calponin-like domain"/>
    <property type="match status" value="1"/>
</dbReference>
<proteinExistence type="predicted"/>
<dbReference type="Pfam" id="PF00307">
    <property type="entry name" value="CH"/>
    <property type="match status" value="1"/>
</dbReference>
<dbReference type="Pfam" id="PF13855">
    <property type="entry name" value="LRR_8"/>
    <property type="match status" value="2"/>
</dbReference>
<name>A0A674A891_SALTR</name>
<dbReference type="PANTHER" id="PTHR48051:SF44">
    <property type="entry name" value="LEUCINE RICH REPEATS AND CALPONIN HOMOLOGY DOMAIN CONTAINING 3"/>
    <property type="match status" value="1"/>
</dbReference>
<keyword evidence="1" id="KW-0433">Leucine-rich repeat</keyword>
<dbReference type="SMART" id="SM00369">
    <property type="entry name" value="LRR_TYP"/>
    <property type="match status" value="5"/>
</dbReference>
<accession>A0A674A891</accession>
<dbReference type="Ensembl" id="ENSSTUT00000058036.1">
    <property type="protein sequence ID" value="ENSSTUP00000055478.1"/>
    <property type="gene ID" value="ENSSTUG00000023416.1"/>
</dbReference>
<gene>
    <name evidence="5" type="primary">LOC115162869</name>
</gene>
<dbReference type="GO" id="GO:0005737">
    <property type="term" value="C:cytoplasm"/>
    <property type="evidence" value="ECO:0007669"/>
    <property type="project" value="TreeGrafter"/>
</dbReference>
<sequence>MAASVLLSAENTGPTFAVGNSGVVGAPGNGVGAPGPASWNRSLDRALDEASATGCLNLSGRKLKEFPRSVANHDLTDTTRADLSRNRLPELPVEVCMFVSLEHLNLYQNCLRSLPESLLNLQALTYLNISRNQLSTLPSPVCSLPLKVLIACNNKLVSLPEELGQLLQLTELDVSCNEIQTLPPQVGRLDSLRDLNIRRNHLAHLPPELSELPLVRLDFSCNKVTSIPVCYRNLRHLQSIVLDNNPLQNPPAQVTHAHIDLHHTYYDRRPLPFGSCVEELYPGRPYGALDSGFNSVDSGDKRWSGNEPTDELSDLPLRVAEITKEQRQRREREEHRTSGSHPVTNGTLEGELGQIDFIDSCTGEEEEEGRRGEVAETISLSSQFMAYIERRITGESSPVKSNSSRDSRTDDPRRHNSLQNRGSGAGVGAGLSGAPGGGVERVRRMAQLAALRYEEERQKSRTVQRDAVMTYVKNAYPSRRSTHTDDSALFMVRRHGCAPILFFPSSSTTLQSPSYPGPVTPPSCWGHAQRPDSFLFRLSQKEEQRRGDGAAPRPEPEEVTPTQPQGPMGEEAALVEQLRKNIESRLKVSLPSDLGAALTDGVVLCHLANHVRPRSVPSIHVPSPAVPKLTMAKCRRNVENFLEACRRIGVPQTQLCLPLHILEERGLPQVAGTVCALLELAPPKHTTSPTTTITTPLAI</sequence>
<evidence type="ECO:0000313" key="5">
    <source>
        <dbReference type="Ensembl" id="ENSSTUP00000055478.1"/>
    </source>
</evidence>
<dbReference type="Gene3D" id="3.80.10.10">
    <property type="entry name" value="Ribonuclease Inhibitor"/>
    <property type="match status" value="1"/>
</dbReference>
<dbReference type="SMART" id="SM00364">
    <property type="entry name" value="LRR_BAC"/>
    <property type="match status" value="5"/>
</dbReference>
<feature type="compositionally biased region" description="Gly residues" evidence="3">
    <location>
        <begin position="423"/>
        <end position="438"/>
    </location>
</feature>
<reference evidence="5" key="1">
    <citation type="submission" date="2025-08" db="UniProtKB">
        <authorList>
            <consortium name="Ensembl"/>
        </authorList>
    </citation>
    <scope>IDENTIFICATION</scope>
</reference>
<dbReference type="AlphaFoldDB" id="A0A674A891"/>
<dbReference type="PROSITE" id="PS50021">
    <property type="entry name" value="CH"/>
    <property type="match status" value="1"/>
</dbReference>
<evidence type="ECO:0000259" key="4">
    <source>
        <dbReference type="PROSITE" id="PS50021"/>
    </source>
</evidence>
<dbReference type="InterPro" id="IPR001715">
    <property type="entry name" value="CH_dom"/>
</dbReference>
<dbReference type="SMART" id="SM00033">
    <property type="entry name" value="CH"/>
    <property type="match status" value="1"/>
</dbReference>
<dbReference type="PANTHER" id="PTHR48051">
    <property type="match status" value="1"/>
</dbReference>
<protein>
    <submittedName>
        <fullName evidence="5">Leucine-rich repeats and calponin homology (CH) domain containing 3</fullName>
    </submittedName>
</protein>
<dbReference type="InterPro" id="IPR050216">
    <property type="entry name" value="LRR_domain-containing"/>
</dbReference>
<dbReference type="InterPro" id="IPR036872">
    <property type="entry name" value="CH_dom_sf"/>
</dbReference>
<dbReference type="GeneTree" id="ENSGT00940000158330"/>
<keyword evidence="2" id="KW-0677">Repeat</keyword>
<reference evidence="5" key="2">
    <citation type="submission" date="2025-09" db="UniProtKB">
        <authorList>
            <consortium name="Ensembl"/>
        </authorList>
    </citation>
    <scope>IDENTIFICATION</scope>
</reference>
<evidence type="ECO:0000256" key="3">
    <source>
        <dbReference type="SAM" id="MobiDB-lite"/>
    </source>
</evidence>
<evidence type="ECO:0000256" key="1">
    <source>
        <dbReference type="ARBA" id="ARBA00022614"/>
    </source>
</evidence>
<dbReference type="SUPFAM" id="SSF47576">
    <property type="entry name" value="Calponin-homology domain, CH-domain"/>
    <property type="match status" value="1"/>
</dbReference>
<dbReference type="PROSITE" id="PS51450">
    <property type="entry name" value="LRR"/>
    <property type="match status" value="1"/>
</dbReference>
<feature type="compositionally biased region" description="Basic and acidic residues" evidence="3">
    <location>
        <begin position="403"/>
        <end position="414"/>
    </location>
</feature>